<dbReference type="RefSeq" id="XP_038777575.1">
    <property type="nucleotide sequence ID" value="XM_038921647.1"/>
</dbReference>
<evidence type="ECO:0000313" key="4">
    <source>
        <dbReference type="Proteomes" id="UP000662931"/>
    </source>
</evidence>
<feature type="region of interest" description="Disordered" evidence="2">
    <location>
        <begin position="594"/>
        <end position="647"/>
    </location>
</feature>
<feature type="region of interest" description="Disordered" evidence="2">
    <location>
        <begin position="470"/>
        <end position="545"/>
    </location>
</feature>
<feature type="compositionally biased region" description="Basic and acidic residues" evidence="2">
    <location>
        <begin position="470"/>
        <end position="537"/>
    </location>
</feature>
<organism evidence="3 4">
    <name type="scientific">Eeniella nana</name>
    <name type="common">Yeast</name>
    <name type="synonym">Brettanomyces nanus</name>
    <dbReference type="NCBI Taxonomy" id="13502"/>
    <lineage>
        <taxon>Eukaryota</taxon>
        <taxon>Fungi</taxon>
        <taxon>Dikarya</taxon>
        <taxon>Ascomycota</taxon>
        <taxon>Saccharomycotina</taxon>
        <taxon>Pichiomycetes</taxon>
        <taxon>Pichiales</taxon>
        <taxon>Pichiaceae</taxon>
        <taxon>Brettanomyces</taxon>
    </lineage>
</organism>
<dbReference type="Pfam" id="PF12757">
    <property type="entry name" value="Eisosome1"/>
    <property type="match status" value="1"/>
</dbReference>
<keyword evidence="4" id="KW-1185">Reference proteome</keyword>
<dbReference type="KEGG" id="bnn:FOA43_001327"/>
<proteinExistence type="inferred from homology"/>
<feature type="compositionally biased region" description="Polar residues" evidence="2">
    <location>
        <begin position="201"/>
        <end position="216"/>
    </location>
</feature>
<comment type="similarity">
    <text evidence="1">Belongs to the EIS1 family.</text>
</comment>
<feature type="compositionally biased region" description="Low complexity" evidence="2">
    <location>
        <begin position="1"/>
        <end position="25"/>
    </location>
</feature>
<protein>
    <recommendedName>
        <fullName evidence="5">Eisosome protein 1</fullName>
    </recommendedName>
</protein>
<evidence type="ECO:0000313" key="3">
    <source>
        <dbReference type="EMBL" id="QPG74010.1"/>
    </source>
</evidence>
<dbReference type="PANTHER" id="PTHR28298">
    <property type="entry name" value="EISOSOME PROTEIN 1"/>
    <property type="match status" value="1"/>
</dbReference>
<dbReference type="Proteomes" id="UP000662931">
    <property type="component" value="Chromosome 1"/>
</dbReference>
<feature type="region of interest" description="Disordered" evidence="2">
    <location>
        <begin position="201"/>
        <end position="229"/>
    </location>
</feature>
<dbReference type="OrthoDB" id="4070583at2759"/>
<feature type="region of interest" description="Disordered" evidence="2">
    <location>
        <begin position="704"/>
        <end position="723"/>
    </location>
</feature>
<feature type="region of interest" description="Disordered" evidence="2">
    <location>
        <begin position="817"/>
        <end position="836"/>
    </location>
</feature>
<name>A0A875RNQ1_EENNA</name>
<dbReference type="EMBL" id="CP064812">
    <property type="protein sequence ID" value="QPG74010.1"/>
    <property type="molecule type" value="Genomic_DNA"/>
</dbReference>
<feature type="compositionally biased region" description="Basic and acidic residues" evidence="2">
    <location>
        <begin position="735"/>
        <end position="767"/>
    </location>
</feature>
<dbReference type="GO" id="GO:0070941">
    <property type="term" value="P:eisosome assembly"/>
    <property type="evidence" value="ECO:0007669"/>
    <property type="project" value="TreeGrafter"/>
</dbReference>
<evidence type="ECO:0000256" key="1">
    <source>
        <dbReference type="ARBA" id="ARBA00008528"/>
    </source>
</evidence>
<feature type="region of interest" description="Disordered" evidence="2">
    <location>
        <begin position="1"/>
        <end position="39"/>
    </location>
</feature>
<reference evidence="3" key="1">
    <citation type="submission" date="2020-10" db="EMBL/GenBank/DDBJ databases">
        <authorList>
            <person name="Roach M.J.R."/>
        </authorList>
    </citation>
    <scope>NUCLEOTIDE SEQUENCE</scope>
    <source>
        <strain evidence="3">CBS 1945</strain>
    </source>
</reference>
<gene>
    <name evidence="3" type="ORF">FOA43_001327</name>
</gene>
<sequence>MTVPSSMSNSASASASNSASNSLSSPHAKNHRFASVYQTNDRPLSEEAIYKARQRYGMFQSPAKVGLGVDAYASDTAALLAASSDLSIHPYKPSLSADAATAALYANTDSSPIAWKRNNVDPNAEYAAISAKSQSSQSEDVTDSSDSGEPQKKAAYASLYRRDHGFPVRSSSQAGNNISAPATPAFSISSITKVARESAARSINSRMNPPVSSTDAIVSPGRSNRHAMTISSSSSATGTINLAHITSLAQASATREIDLRLRDRKTGHGIPTASDTASNNSLLASRCATASKTTGVLPDYAVSERETLKRNTLVNKVVLATAFKRASDTMKQIDNNIISKGVFSNKELNQKALQVAQERANKVAEDPANDSSKINLGGGLFMSFAAINALAASVVQPALREIDSKAKLQREVDQHDLVVSGNIKQRKIEHKKELKVAKEADKQMLAAEVEERRVQLEGDKEGLRGEQEELLKQHSEEVAAKETEFDEQVKHEEEEKQQIDGEREEKLQALNDTKAEKDGVRESEISEIKEKRDHELAPIEEELGQEKEKLAELTKVREEKEAFYNEHRSRVDIATTQLERTEYQLSKLKEQLEITEKDSGEASTQAAKEVEEASELGKSSEKTIAEKKESLESMRRERSELEGQIEELDGKRREVLGGVNSTVRENHKEAGEINSILPDHLKKEVPKLKEEKDKIDLSKFTVDDSAIKEPAEVKPEPEDIPDKIWNEEDDKIAKEKAAKEKAAKEKAVKDKKEATRAASEASKEANSKKRSGNLFSNGFKKVKEAPKKAGFGKKLVNLFNEPAPLAHKKATATLKDDTIDDNFSGFSQDFVNDKKN</sequence>
<feature type="compositionally biased region" description="Low complexity" evidence="2">
    <location>
        <begin position="128"/>
        <end position="138"/>
    </location>
</feature>
<dbReference type="InterPro" id="IPR024527">
    <property type="entry name" value="Eisosome1"/>
</dbReference>
<accession>A0A875RNQ1</accession>
<evidence type="ECO:0008006" key="5">
    <source>
        <dbReference type="Google" id="ProtNLM"/>
    </source>
</evidence>
<feature type="region of interest" description="Disordered" evidence="2">
    <location>
        <begin position="128"/>
        <end position="151"/>
    </location>
</feature>
<dbReference type="GeneID" id="62194728"/>
<dbReference type="AlphaFoldDB" id="A0A875RNQ1"/>
<feature type="compositionally biased region" description="Basic and acidic residues" evidence="2">
    <location>
        <begin position="618"/>
        <end position="641"/>
    </location>
</feature>
<evidence type="ECO:0000256" key="2">
    <source>
        <dbReference type="SAM" id="MobiDB-lite"/>
    </source>
</evidence>
<dbReference type="PANTHER" id="PTHR28298:SF1">
    <property type="entry name" value="EISOSOME PROTEIN 1"/>
    <property type="match status" value="1"/>
</dbReference>
<feature type="region of interest" description="Disordered" evidence="2">
    <location>
        <begin position="735"/>
        <end position="779"/>
    </location>
</feature>